<dbReference type="AlphaFoldDB" id="A0A239CX33"/>
<dbReference type="Proteomes" id="UP000198281">
    <property type="component" value="Unassembled WGS sequence"/>
</dbReference>
<reference evidence="2" key="1">
    <citation type="submission" date="2017-06" db="EMBL/GenBank/DDBJ databases">
        <authorList>
            <person name="Varghese N."/>
            <person name="Submissions S."/>
        </authorList>
    </citation>
    <scope>NUCLEOTIDE SEQUENCE [LARGE SCALE GENOMIC DNA]</scope>
    <source>
        <strain evidence="2">LNB2</strain>
    </source>
</reference>
<protein>
    <submittedName>
        <fullName evidence="1">Uncharacterized protein</fullName>
    </submittedName>
</protein>
<sequence length="202" mass="22925">MGRIFPKEFPISGSSRPHGPQADVRFALHQRQPRADKLDAAQREICRADPAFAEALRKRVKDPRRFAAFVAGAAAYIRLGEPCGTCGGFRRRTRDRACYTCHLARSGANFERMKAGIAPVVGRSRDSHLDLLARQRAERDGECIEKQFGQVVVRRFPTGRLEVQFPDGHVEHDLSKTQGEHVWRLMEMLPEMKDALVWAGWF</sequence>
<organism evidence="1 2">
    <name type="scientific">Edaphosphingomonas laterariae</name>
    <dbReference type="NCBI Taxonomy" id="861865"/>
    <lineage>
        <taxon>Bacteria</taxon>
        <taxon>Pseudomonadati</taxon>
        <taxon>Pseudomonadota</taxon>
        <taxon>Alphaproteobacteria</taxon>
        <taxon>Sphingomonadales</taxon>
        <taxon>Rhizorhabdaceae</taxon>
        <taxon>Edaphosphingomonas</taxon>
    </lineage>
</organism>
<keyword evidence="2" id="KW-1185">Reference proteome</keyword>
<accession>A0A239CX33</accession>
<dbReference type="EMBL" id="FZOS01000003">
    <property type="protein sequence ID" value="SNS24627.1"/>
    <property type="molecule type" value="Genomic_DNA"/>
</dbReference>
<evidence type="ECO:0000313" key="2">
    <source>
        <dbReference type="Proteomes" id="UP000198281"/>
    </source>
</evidence>
<dbReference type="OrthoDB" id="9129475at2"/>
<evidence type="ECO:0000313" key="1">
    <source>
        <dbReference type="EMBL" id="SNS24627.1"/>
    </source>
</evidence>
<name>A0A239CX33_9SPHN</name>
<proteinExistence type="predicted"/>
<dbReference type="RefSeq" id="WP_144033720.1">
    <property type="nucleotide sequence ID" value="NZ_FZOS01000003.1"/>
</dbReference>
<gene>
    <name evidence="1" type="ORF">SAMN06295912_10392</name>
</gene>